<dbReference type="EMBL" id="AEQP01000004">
    <property type="protein sequence ID" value="EFV95105.1"/>
    <property type="molecule type" value="Genomic_DNA"/>
</dbReference>
<feature type="region of interest" description="Disordered" evidence="1">
    <location>
        <begin position="43"/>
        <end position="97"/>
    </location>
</feature>
<dbReference type="InterPro" id="IPR010653">
    <property type="entry name" value="NlpB/DapX"/>
</dbReference>
<dbReference type="AlphaFoldDB" id="E7RWK1"/>
<dbReference type="InterPro" id="IPR042268">
    <property type="entry name" value="BamC_C"/>
</dbReference>
<evidence type="ECO:0000313" key="3">
    <source>
        <dbReference type="Proteomes" id="UP000011021"/>
    </source>
</evidence>
<dbReference type="HOGENOM" id="CLU_056157_0_0_4"/>
<dbReference type="Pfam" id="PF06804">
    <property type="entry name" value="Lipoprotein_18"/>
    <property type="match status" value="1"/>
</dbReference>
<dbReference type="PROSITE" id="PS51257">
    <property type="entry name" value="PROKAR_LIPOPROTEIN"/>
    <property type="match status" value="1"/>
</dbReference>
<evidence type="ECO:0008006" key="4">
    <source>
        <dbReference type="Google" id="ProtNLM"/>
    </source>
</evidence>
<reference evidence="2 3" key="1">
    <citation type="submission" date="2010-12" db="EMBL/GenBank/DDBJ databases">
        <authorList>
            <person name="Muzny D."/>
            <person name="Qin X."/>
            <person name="Deng J."/>
            <person name="Jiang H."/>
            <person name="Liu Y."/>
            <person name="Qu J."/>
            <person name="Song X.-Z."/>
            <person name="Zhang L."/>
            <person name="Thornton R."/>
            <person name="Coyle M."/>
            <person name="Francisco L."/>
            <person name="Jackson L."/>
            <person name="Javaid M."/>
            <person name="Korchina V."/>
            <person name="Kovar C."/>
            <person name="Mata R."/>
            <person name="Mathew T."/>
            <person name="Ngo R."/>
            <person name="Nguyen L."/>
            <person name="Nguyen N."/>
            <person name="Okwuonu G."/>
            <person name="Ongeri F."/>
            <person name="Pham C."/>
            <person name="Simmons D."/>
            <person name="Wilczek-Boney K."/>
            <person name="Hale W."/>
            <person name="Jakkamsetti A."/>
            <person name="Pham P."/>
            <person name="Ruth R."/>
            <person name="San Lucas F."/>
            <person name="Warren J."/>
            <person name="Zhang J."/>
            <person name="Zhao Z."/>
            <person name="Zhou C."/>
            <person name="Zhu D."/>
            <person name="Lee S."/>
            <person name="Bess C."/>
            <person name="Blankenburg K."/>
            <person name="Forbes L."/>
            <person name="Fu Q."/>
            <person name="Gubbala S."/>
            <person name="Hirani K."/>
            <person name="Jayaseelan J.C."/>
            <person name="Lara F."/>
            <person name="Munidasa M."/>
            <person name="Palculict T."/>
            <person name="Patil S."/>
            <person name="Pu L.-L."/>
            <person name="Saada N."/>
            <person name="Tang L."/>
            <person name="Weissenberger G."/>
            <person name="Zhu Y."/>
            <person name="Hemphill L."/>
            <person name="Shang Y."/>
            <person name="Youmans B."/>
            <person name="Ayvaz T."/>
            <person name="Ross M."/>
            <person name="Santibanez J."/>
            <person name="Aqrawi P."/>
            <person name="Gross S."/>
            <person name="Joshi V."/>
            <person name="Fowler G."/>
            <person name="Nazareth L."/>
            <person name="Reid J."/>
            <person name="Worley K."/>
            <person name="Petrosino J."/>
            <person name="Highlander S."/>
            <person name="Gibbs R."/>
        </authorList>
    </citation>
    <scope>NUCLEOTIDE SEQUENCE [LARGE SCALE GENOMIC DNA]</scope>
    <source>
        <strain evidence="2 3">ATCC 51599</strain>
    </source>
</reference>
<keyword evidence="3" id="KW-1185">Reference proteome</keyword>
<sequence length="412" mass="45987">MSDSVRRPSRAVWPALLVPFLLLGGCSVLRDSLDADNVEYRNARRGPGLDVPPDLVAPKADSRYTLPGTEESQSLSDFNRQREDARANGDGVPSAGNVLPERAEARIHRDGPTRWISVKAPPEKVWPILLDFWAVQGFNLEVSQPRLGLMETDWAERYQRVETDGVRGILSRKTGAVYATGDRDKYRTRLERTEGGDTEIYLTYYGREEQLRGSNKDQSIWVPNNENRTELEVEYLRRMLARLDSAFAHGQLGSTAQADATGAASGQGADAAAASAPAAGAQPAEKSRARIVTQEGQPSHLVLSEDFDRSWRSVGVVLDRLDFSIEDRNREQGVYNIIYVDPQRRDKTQGTWSRIFSGERKDLTGQHYQLLVRGEGGETAVSVLLADGKQPSREEDRRVADEIIRILNENLR</sequence>
<dbReference type="Gene3D" id="3.30.310.170">
    <property type="entry name" value="Outer membrane protein assembly factor BamC"/>
    <property type="match status" value="1"/>
</dbReference>
<dbReference type="STRING" id="887898.HMPREF0551_1063"/>
<dbReference type="RefSeq" id="WP_005673284.1">
    <property type="nucleotide sequence ID" value="NZ_CP146288.1"/>
</dbReference>
<evidence type="ECO:0000313" key="2">
    <source>
        <dbReference type="EMBL" id="EFV95105.1"/>
    </source>
</evidence>
<proteinExistence type="predicted"/>
<accession>E7RWK1</accession>
<dbReference type="Proteomes" id="UP000011021">
    <property type="component" value="Unassembled WGS sequence"/>
</dbReference>
<comment type="caution">
    <text evidence="2">The sequence shown here is derived from an EMBL/GenBank/DDBJ whole genome shotgun (WGS) entry which is preliminary data.</text>
</comment>
<dbReference type="eggNOG" id="COG3317">
    <property type="taxonomic scope" value="Bacteria"/>
</dbReference>
<evidence type="ECO:0000256" key="1">
    <source>
        <dbReference type="SAM" id="MobiDB-lite"/>
    </source>
</evidence>
<name>E7RWK1_9BURK</name>
<gene>
    <name evidence="2" type="ORF">HMPREF0551_1063</name>
</gene>
<organism evidence="2 3">
    <name type="scientific">Lautropia mirabilis ATCC 51599</name>
    <dbReference type="NCBI Taxonomy" id="887898"/>
    <lineage>
        <taxon>Bacteria</taxon>
        <taxon>Pseudomonadati</taxon>
        <taxon>Pseudomonadota</taxon>
        <taxon>Betaproteobacteria</taxon>
        <taxon>Burkholderiales</taxon>
        <taxon>Burkholderiaceae</taxon>
        <taxon>Lautropia</taxon>
    </lineage>
</organism>
<protein>
    <recommendedName>
        <fullName evidence="4">NlpB/DapX lipoprotein</fullName>
    </recommendedName>
</protein>